<dbReference type="RefSeq" id="XP_040657190.1">
    <property type="nucleotide sequence ID" value="XM_040802157.1"/>
</dbReference>
<sequence>MSLDKEVPVHESSARLPCMLVNLFMVHPLGAGCANCQGHGINTTAITVLTVVVHVDAHEPYPSCPTLEKAFDLEHDRTCAAEAMQESIMAILASSIHLATHRPFHPVGPLFRLAVAMKRSREPDEDPNSETALGLDPTTEQLPSKILGVVESEEPKGVEDDTTAMRCSLPPHSSPVLFNTFGQYELHFRQFHTNQCLECHRNFPSDHLLGVHIEEWHDPIVRVRREKGEHTYSCFVDGCERKCLTHQKRRMHMIDKHAYPRNFFFAVTKDGIDGRRSLLVEHSRRRARPSAGMLSAETTRPRGTLDESPPANNEHGQPAIPGKATVNPKPHGPGEAEMDDADVASITGAMSALQFVPPSVRFGRGRAAGFARR</sequence>
<feature type="region of interest" description="Disordered" evidence="1">
    <location>
        <begin position="284"/>
        <end position="343"/>
    </location>
</feature>
<dbReference type="PANTHER" id="PTHR21354:SF0">
    <property type="entry name" value="ZINC FINGER PROTEIN 511"/>
    <property type="match status" value="1"/>
</dbReference>
<reference evidence="3 4" key="1">
    <citation type="journal article" date="2016" name="Sci. Rep.">
        <title>Insights into Adaptations to a Near-Obligate Nematode Endoparasitic Lifestyle from the Finished Genome of Drechmeria coniospora.</title>
        <authorList>
            <person name="Zhang L."/>
            <person name="Zhou Z."/>
            <person name="Guo Q."/>
            <person name="Fokkens L."/>
            <person name="Miskei M."/>
            <person name="Pocsi I."/>
            <person name="Zhang W."/>
            <person name="Chen M."/>
            <person name="Wang L."/>
            <person name="Sun Y."/>
            <person name="Donzelli B.G."/>
            <person name="Gibson D.M."/>
            <person name="Nelson D.R."/>
            <person name="Luo J.G."/>
            <person name="Rep M."/>
            <person name="Liu H."/>
            <person name="Yang S."/>
            <person name="Wang J."/>
            <person name="Krasnoff S.B."/>
            <person name="Xu Y."/>
            <person name="Molnar I."/>
            <person name="Lin M."/>
        </authorList>
    </citation>
    <scope>NUCLEOTIDE SEQUENCE [LARGE SCALE GENOMIC DNA]</scope>
    <source>
        <strain evidence="3 4">ARSEF 6962</strain>
    </source>
</reference>
<dbReference type="PROSITE" id="PS00028">
    <property type="entry name" value="ZINC_FINGER_C2H2_1"/>
    <property type="match status" value="1"/>
</dbReference>
<organism evidence="3 4">
    <name type="scientific">Drechmeria coniospora</name>
    <name type="common">Nematophagous fungus</name>
    <name type="synonym">Meria coniospora</name>
    <dbReference type="NCBI Taxonomy" id="98403"/>
    <lineage>
        <taxon>Eukaryota</taxon>
        <taxon>Fungi</taxon>
        <taxon>Dikarya</taxon>
        <taxon>Ascomycota</taxon>
        <taxon>Pezizomycotina</taxon>
        <taxon>Sordariomycetes</taxon>
        <taxon>Hypocreomycetidae</taxon>
        <taxon>Hypocreales</taxon>
        <taxon>Ophiocordycipitaceae</taxon>
        <taxon>Drechmeria</taxon>
    </lineage>
</organism>
<dbReference type="InParanoid" id="A0A151GL68"/>
<proteinExistence type="predicted"/>
<evidence type="ECO:0000256" key="1">
    <source>
        <dbReference type="SAM" id="MobiDB-lite"/>
    </source>
</evidence>
<dbReference type="Proteomes" id="UP000076580">
    <property type="component" value="Chromosome 02"/>
</dbReference>
<dbReference type="InterPro" id="IPR039258">
    <property type="entry name" value="ZNF511"/>
</dbReference>
<keyword evidence="4" id="KW-1185">Reference proteome</keyword>
<protein>
    <submittedName>
        <fullName evidence="3">C2H2 type zinc finger domain protein</fullName>
    </submittedName>
</protein>
<name>A0A151GL68_DRECN</name>
<dbReference type="GeneID" id="63717494"/>
<comment type="caution">
    <text evidence="3">The sequence shown here is derived from an EMBL/GenBank/DDBJ whole genome shotgun (WGS) entry which is preliminary data.</text>
</comment>
<evidence type="ECO:0000313" key="4">
    <source>
        <dbReference type="Proteomes" id="UP000076580"/>
    </source>
</evidence>
<accession>A0A151GL68</accession>
<feature type="domain" description="C2H2-type" evidence="2">
    <location>
        <begin position="196"/>
        <end position="217"/>
    </location>
</feature>
<evidence type="ECO:0000259" key="2">
    <source>
        <dbReference type="PROSITE" id="PS00028"/>
    </source>
</evidence>
<dbReference type="EMBL" id="LAYC01000002">
    <property type="protein sequence ID" value="KYK57838.1"/>
    <property type="molecule type" value="Genomic_DNA"/>
</dbReference>
<evidence type="ECO:0000313" key="3">
    <source>
        <dbReference type="EMBL" id="KYK57838.1"/>
    </source>
</evidence>
<dbReference type="AlphaFoldDB" id="A0A151GL68"/>
<dbReference type="InterPro" id="IPR013087">
    <property type="entry name" value="Znf_C2H2_type"/>
</dbReference>
<dbReference type="PANTHER" id="PTHR21354">
    <property type="entry name" value="ZINC FINGER PROTEIN 511"/>
    <property type="match status" value="1"/>
</dbReference>
<gene>
    <name evidence="3" type="ORF">DCS_04851</name>
</gene>
<dbReference type="PROSITE" id="PS51257">
    <property type="entry name" value="PROKAR_LIPOPROTEIN"/>
    <property type="match status" value="1"/>
</dbReference>